<name>A0AAV4S1P4_CAEEX</name>
<dbReference type="AlphaFoldDB" id="A0AAV4S1P4"/>
<dbReference type="Proteomes" id="UP001054945">
    <property type="component" value="Unassembled WGS sequence"/>
</dbReference>
<sequence length="113" mass="12496">MAPPGLDPEAEAPSARAATGPLSTCLPHEINMTLTRNSLSINGALKCTVIEQDDLREETLNEPLFLVQYLKKKEESLTTTGIIHQAMIRLIQSLILFSSIMVLTSMQWLCLDI</sequence>
<accession>A0AAV4S1P4</accession>
<reference evidence="2 3" key="1">
    <citation type="submission" date="2021-06" db="EMBL/GenBank/DDBJ databases">
        <title>Caerostris extrusa draft genome.</title>
        <authorList>
            <person name="Kono N."/>
            <person name="Arakawa K."/>
        </authorList>
    </citation>
    <scope>NUCLEOTIDE SEQUENCE [LARGE SCALE GENOMIC DNA]</scope>
</reference>
<organism evidence="2 3">
    <name type="scientific">Caerostris extrusa</name>
    <name type="common">Bark spider</name>
    <name type="synonym">Caerostris bankana</name>
    <dbReference type="NCBI Taxonomy" id="172846"/>
    <lineage>
        <taxon>Eukaryota</taxon>
        <taxon>Metazoa</taxon>
        <taxon>Ecdysozoa</taxon>
        <taxon>Arthropoda</taxon>
        <taxon>Chelicerata</taxon>
        <taxon>Arachnida</taxon>
        <taxon>Araneae</taxon>
        <taxon>Araneomorphae</taxon>
        <taxon>Entelegynae</taxon>
        <taxon>Araneoidea</taxon>
        <taxon>Araneidae</taxon>
        <taxon>Caerostris</taxon>
    </lineage>
</organism>
<evidence type="ECO:0000313" key="3">
    <source>
        <dbReference type="Proteomes" id="UP001054945"/>
    </source>
</evidence>
<gene>
    <name evidence="2" type="ORF">CEXT_97351</name>
</gene>
<evidence type="ECO:0000313" key="2">
    <source>
        <dbReference type="EMBL" id="GIY28093.1"/>
    </source>
</evidence>
<protein>
    <submittedName>
        <fullName evidence="2">Uncharacterized protein</fullName>
    </submittedName>
</protein>
<evidence type="ECO:0000256" key="1">
    <source>
        <dbReference type="SAM" id="MobiDB-lite"/>
    </source>
</evidence>
<feature type="region of interest" description="Disordered" evidence="1">
    <location>
        <begin position="1"/>
        <end position="20"/>
    </location>
</feature>
<keyword evidence="3" id="KW-1185">Reference proteome</keyword>
<proteinExistence type="predicted"/>
<comment type="caution">
    <text evidence="2">The sequence shown here is derived from an EMBL/GenBank/DDBJ whole genome shotgun (WGS) entry which is preliminary data.</text>
</comment>
<dbReference type="EMBL" id="BPLR01008904">
    <property type="protein sequence ID" value="GIY28093.1"/>
    <property type="molecule type" value="Genomic_DNA"/>
</dbReference>